<dbReference type="Gene3D" id="3.30.200.20">
    <property type="entry name" value="Phosphorylase Kinase, domain 1"/>
    <property type="match status" value="1"/>
</dbReference>
<dbReference type="InterPro" id="IPR000719">
    <property type="entry name" value="Prot_kinase_dom"/>
</dbReference>
<reference evidence="9 10" key="1">
    <citation type="submission" date="2020-08" db="EMBL/GenBank/DDBJ databases">
        <title>Sequencing the genomes of 1000 actinobacteria strains.</title>
        <authorList>
            <person name="Klenk H.-P."/>
        </authorList>
    </citation>
    <scope>NUCLEOTIDE SEQUENCE [LARGE SCALE GENOMIC DNA]</scope>
    <source>
        <strain evidence="9 10">DSM 102030</strain>
    </source>
</reference>
<evidence type="ECO:0000259" key="8">
    <source>
        <dbReference type="PROSITE" id="PS50011"/>
    </source>
</evidence>
<gene>
    <name evidence="9" type="ORF">F4561_001929</name>
</gene>
<dbReference type="PANTHER" id="PTHR43289">
    <property type="entry name" value="MITOGEN-ACTIVATED PROTEIN KINASE KINASE KINASE 20-RELATED"/>
    <property type="match status" value="1"/>
</dbReference>
<feature type="compositionally biased region" description="Basic and acidic residues" evidence="7">
    <location>
        <begin position="314"/>
        <end position="326"/>
    </location>
</feature>
<dbReference type="EC" id="2.7.11.1" evidence="1"/>
<feature type="region of interest" description="Disordered" evidence="7">
    <location>
        <begin position="314"/>
        <end position="362"/>
    </location>
</feature>
<dbReference type="Proteomes" id="UP000523007">
    <property type="component" value="Unassembled WGS sequence"/>
</dbReference>
<dbReference type="FunFam" id="1.10.510.10:FF:000021">
    <property type="entry name" value="Serine/threonine protein kinase"/>
    <property type="match status" value="1"/>
</dbReference>
<protein>
    <recommendedName>
        <fullName evidence="1">non-specific serine/threonine protein kinase</fullName>
        <ecNumber evidence="1">2.7.11.1</ecNumber>
    </recommendedName>
</protein>
<dbReference type="SUPFAM" id="SSF48452">
    <property type="entry name" value="TPR-like"/>
    <property type="match status" value="1"/>
</dbReference>
<sequence>MSPVNASDPHGTMLEGRYELSRMPLARGGMGEVWEGHDTRLDREVAVKFIRFPDSEHDPEMVRRFVRESRITARLRHPGVPAIFDAGSHDGRPYLVMQRVHGISVADLVAEQERLEPGWAAAIAAQVCSVLTAAHGASLVHRDLKPTNLMLEPDGAVKVLDFGLAVALEGSDVSRITRSGETPGTPAYMAPEQLMTGASTPRSDLYSLGCVLYEMLAGSRAFSGSTPYAVMSKQVSEAPPSLARLRPDVPAGLRRVVGTLLEKAPEDRPASAEDAYRALLDHAVDLGPIPGVLHPPPLPSSVRMQAAVLDRVFTDDHGGPRGERQEGGGPAPGSGRGSASPDGAGHEPGAGSASDTGVPSATAEAIARPDIAEARERAAELAASSRHRHAADVLQAAVHTATANFGAADSDVVNLRMDWANVLFEGGDFRGAAPVFADLAVDLARRDGPDDPLVFRCRLHNATCRALMGETDEALETLRRLLADEERVYGPDDQRPLELRRQIGLLERGAGRHERAEHTLRSLAEDVRRTYGPDHPLLAQVRSLLHGPLGESGDD</sequence>
<keyword evidence="10" id="KW-1185">Reference proteome</keyword>
<evidence type="ECO:0000256" key="5">
    <source>
        <dbReference type="ARBA" id="ARBA00022777"/>
    </source>
</evidence>
<dbReference type="CDD" id="cd14014">
    <property type="entry name" value="STKc_PknB_like"/>
    <property type="match status" value="1"/>
</dbReference>
<dbReference type="Gene3D" id="1.25.40.10">
    <property type="entry name" value="Tetratricopeptide repeat domain"/>
    <property type="match status" value="1"/>
</dbReference>
<evidence type="ECO:0000313" key="9">
    <source>
        <dbReference type="EMBL" id="MBB4931109.1"/>
    </source>
</evidence>
<evidence type="ECO:0000256" key="1">
    <source>
        <dbReference type="ARBA" id="ARBA00012513"/>
    </source>
</evidence>
<keyword evidence="5 9" id="KW-0418">Kinase</keyword>
<dbReference type="InterPro" id="IPR011990">
    <property type="entry name" value="TPR-like_helical_dom_sf"/>
</dbReference>
<dbReference type="AlphaFoldDB" id="A0A7W7W2T3"/>
<dbReference type="PROSITE" id="PS50011">
    <property type="entry name" value="PROTEIN_KINASE_DOM"/>
    <property type="match status" value="1"/>
</dbReference>
<dbReference type="InterPro" id="IPR011009">
    <property type="entry name" value="Kinase-like_dom_sf"/>
</dbReference>
<dbReference type="EMBL" id="JACHJT010000001">
    <property type="protein sequence ID" value="MBB4931109.1"/>
    <property type="molecule type" value="Genomic_DNA"/>
</dbReference>
<keyword evidence="6" id="KW-0067">ATP-binding</keyword>
<accession>A0A7W7W2T3</accession>
<evidence type="ECO:0000256" key="3">
    <source>
        <dbReference type="ARBA" id="ARBA00022679"/>
    </source>
</evidence>
<keyword evidence="4" id="KW-0547">Nucleotide-binding</keyword>
<keyword evidence="2 9" id="KW-0723">Serine/threonine-protein kinase</keyword>
<dbReference type="RefSeq" id="WP_246437174.1">
    <property type="nucleotide sequence ID" value="NZ_JACHJT010000001.1"/>
</dbReference>
<dbReference type="Gene3D" id="1.10.510.10">
    <property type="entry name" value="Transferase(Phosphotransferase) domain 1"/>
    <property type="match status" value="1"/>
</dbReference>
<dbReference type="PANTHER" id="PTHR43289:SF6">
    <property type="entry name" value="SERINE_THREONINE-PROTEIN KINASE NEKL-3"/>
    <property type="match status" value="1"/>
</dbReference>
<dbReference type="GO" id="GO:0004674">
    <property type="term" value="F:protein serine/threonine kinase activity"/>
    <property type="evidence" value="ECO:0007669"/>
    <property type="project" value="UniProtKB-KW"/>
</dbReference>
<dbReference type="SUPFAM" id="SSF56112">
    <property type="entry name" value="Protein kinase-like (PK-like)"/>
    <property type="match status" value="1"/>
</dbReference>
<dbReference type="SMART" id="SM00220">
    <property type="entry name" value="S_TKc"/>
    <property type="match status" value="1"/>
</dbReference>
<proteinExistence type="predicted"/>
<comment type="caution">
    <text evidence="9">The sequence shown here is derived from an EMBL/GenBank/DDBJ whole genome shotgun (WGS) entry which is preliminary data.</text>
</comment>
<dbReference type="Pfam" id="PF13424">
    <property type="entry name" value="TPR_12"/>
    <property type="match status" value="1"/>
</dbReference>
<feature type="domain" description="Protein kinase" evidence="8">
    <location>
        <begin position="19"/>
        <end position="280"/>
    </location>
</feature>
<dbReference type="GO" id="GO:0005524">
    <property type="term" value="F:ATP binding"/>
    <property type="evidence" value="ECO:0007669"/>
    <property type="project" value="UniProtKB-KW"/>
</dbReference>
<evidence type="ECO:0000256" key="4">
    <source>
        <dbReference type="ARBA" id="ARBA00022741"/>
    </source>
</evidence>
<evidence type="ECO:0000256" key="2">
    <source>
        <dbReference type="ARBA" id="ARBA00022527"/>
    </source>
</evidence>
<evidence type="ECO:0000256" key="6">
    <source>
        <dbReference type="ARBA" id="ARBA00022840"/>
    </source>
</evidence>
<feature type="compositionally biased region" description="Gly residues" evidence="7">
    <location>
        <begin position="327"/>
        <end position="336"/>
    </location>
</feature>
<dbReference type="InterPro" id="IPR008271">
    <property type="entry name" value="Ser/Thr_kinase_AS"/>
</dbReference>
<evidence type="ECO:0000313" key="10">
    <source>
        <dbReference type="Proteomes" id="UP000523007"/>
    </source>
</evidence>
<evidence type="ECO:0000256" key="7">
    <source>
        <dbReference type="SAM" id="MobiDB-lite"/>
    </source>
</evidence>
<keyword evidence="3" id="KW-0808">Transferase</keyword>
<name>A0A7W7W2T3_9ACTN</name>
<organism evidence="9 10">
    <name type="scientific">Lipingzhangella halophila</name>
    <dbReference type="NCBI Taxonomy" id="1783352"/>
    <lineage>
        <taxon>Bacteria</taxon>
        <taxon>Bacillati</taxon>
        <taxon>Actinomycetota</taxon>
        <taxon>Actinomycetes</taxon>
        <taxon>Streptosporangiales</taxon>
        <taxon>Nocardiopsidaceae</taxon>
        <taxon>Lipingzhangella</taxon>
    </lineage>
</organism>
<dbReference type="Pfam" id="PF00069">
    <property type="entry name" value="Pkinase"/>
    <property type="match status" value="1"/>
</dbReference>
<dbReference type="PROSITE" id="PS00108">
    <property type="entry name" value="PROTEIN_KINASE_ST"/>
    <property type="match status" value="1"/>
</dbReference>